<dbReference type="InterPro" id="IPR023395">
    <property type="entry name" value="MCP_dom_sf"/>
</dbReference>
<evidence type="ECO:0000256" key="4">
    <source>
        <dbReference type="ARBA" id="ARBA00022692"/>
    </source>
</evidence>
<dbReference type="PROSITE" id="PS50920">
    <property type="entry name" value="SOLCAR"/>
    <property type="match status" value="2"/>
</dbReference>
<feature type="transmembrane region" description="Helical" evidence="9">
    <location>
        <begin position="109"/>
        <end position="131"/>
    </location>
</feature>
<evidence type="ECO:0000256" key="8">
    <source>
        <dbReference type="RuleBase" id="RU000488"/>
    </source>
</evidence>
<evidence type="ECO:0000256" key="3">
    <source>
        <dbReference type="ARBA" id="ARBA00022448"/>
    </source>
</evidence>
<feature type="repeat" description="Solcar" evidence="7">
    <location>
        <begin position="107"/>
        <end position="196"/>
    </location>
</feature>
<keyword evidence="5" id="KW-0677">Repeat</keyword>
<comment type="subcellular location">
    <subcellularLocation>
        <location evidence="1">Membrane</location>
        <topology evidence="1">Multi-pass membrane protein</topology>
    </subcellularLocation>
</comment>
<keyword evidence="6 7" id="KW-0472">Membrane</keyword>
<dbReference type="WBParaSite" id="SBAD_0000534201-mRNA-1">
    <property type="protein sequence ID" value="SBAD_0000534201-mRNA-1"/>
    <property type="gene ID" value="SBAD_0000534201"/>
</dbReference>
<dbReference type="GO" id="GO:0055085">
    <property type="term" value="P:transmembrane transport"/>
    <property type="evidence" value="ECO:0007669"/>
    <property type="project" value="InterPro"/>
</dbReference>
<evidence type="ECO:0000256" key="5">
    <source>
        <dbReference type="ARBA" id="ARBA00022737"/>
    </source>
</evidence>
<name>A0A183IND6_9BILA</name>
<gene>
    <name evidence="10" type="ORF">SBAD_LOCUS5132</name>
</gene>
<keyword evidence="3 8" id="KW-0813">Transport</keyword>
<accession>A0A183IND6</accession>
<evidence type="ECO:0000256" key="2">
    <source>
        <dbReference type="ARBA" id="ARBA00006375"/>
    </source>
</evidence>
<keyword evidence="11" id="KW-1185">Reference proteome</keyword>
<sequence length="202" mass="22498">MKKSNPSKELSIYERFAAGSIAGSLSQSVIYPLEVLKTRLALRRTYELSEGIVSALRQIYHGEGWRAFYCGYLPNMLGIIPYAGIDLGIYETMKRMYATANPEKVDPSILVLLGCGTTSTICGQLACYPLALVRTRLQANRASRYYDQPSTMVGQFTYILRNEGVTGLYRGLTPNFMKVVPAVGVSYVVYETVRKRFGATMT</sequence>
<evidence type="ECO:0000256" key="1">
    <source>
        <dbReference type="ARBA" id="ARBA00004141"/>
    </source>
</evidence>
<reference evidence="10 11" key="2">
    <citation type="submission" date="2018-11" db="EMBL/GenBank/DDBJ databases">
        <authorList>
            <consortium name="Pathogen Informatics"/>
        </authorList>
    </citation>
    <scope>NUCLEOTIDE SEQUENCE [LARGE SCALE GENOMIC DNA]</scope>
</reference>
<keyword evidence="9" id="KW-1133">Transmembrane helix</keyword>
<evidence type="ECO:0000313" key="12">
    <source>
        <dbReference type="WBParaSite" id="SBAD_0000534201-mRNA-1"/>
    </source>
</evidence>
<keyword evidence="4 7" id="KW-0812">Transmembrane</keyword>
<dbReference type="PANTHER" id="PTHR24089">
    <property type="entry name" value="SOLUTE CARRIER FAMILY 25"/>
    <property type="match status" value="1"/>
</dbReference>
<evidence type="ECO:0000313" key="11">
    <source>
        <dbReference type="Proteomes" id="UP000270296"/>
    </source>
</evidence>
<proteinExistence type="inferred from homology"/>
<comment type="similarity">
    <text evidence="2 8">Belongs to the mitochondrial carrier (TC 2.A.29) family.</text>
</comment>
<organism evidence="12">
    <name type="scientific">Soboliphyme baturini</name>
    <dbReference type="NCBI Taxonomy" id="241478"/>
    <lineage>
        <taxon>Eukaryota</taxon>
        <taxon>Metazoa</taxon>
        <taxon>Ecdysozoa</taxon>
        <taxon>Nematoda</taxon>
        <taxon>Enoplea</taxon>
        <taxon>Dorylaimia</taxon>
        <taxon>Dioctophymatida</taxon>
        <taxon>Dioctophymatoidea</taxon>
        <taxon>Soboliphymatidae</taxon>
        <taxon>Soboliphyme</taxon>
    </lineage>
</organism>
<reference evidence="12" key="1">
    <citation type="submission" date="2016-06" db="UniProtKB">
        <authorList>
            <consortium name="WormBaseParasite"/>
        </authorList>
    </citation>
    <scope>IDENTIFICATION</scope>
</reference>
<dbReference type="Proteomes" id="UP000270296">
    <property type="component" value="Unassembled WGS sequence"/>
</dbReference>
<evidence type="ECO:0000313" key="10">
    <source>
        <dbReference type="EMBL" id="VDP06362.1"/>
    </source>
</evidence>
<dbReference type="InterPro" id="IPR002067">
    <property type="entry name" value="MCP"/>
</dbReference>
<dbReference type="InterPro" id="IPR018108">
    <property type="entry name" value="MCP_transmembrane"/>
</dbReference>
<dbReference type="EMBL" id="UZAM01008774">
    <property type="protein sequence ID" value="VDP06362.1"/>
    <property type="molecule type" value="Genomic_DNA"/>
</dbReference>
<dbReference type="SUPFAM" id="SSF103506">
    <property type="entry name" value="Mitochondrial carrier"/>
    <property type="match status" value="1"/>
</dbReference>
<dbReference type="AlphaFoldDB" id="A0A183IND6"/>
<evidence type="ECO:0000256" key="7">
    <source>
        <dbReference type="PROSITE-ProRule" id="PRU00282"/>
    </source>
</evidence>
<dbReference type="Gene3D" id="1.50.40.10">
    <property type="entry name" value="Mitochondrial carrier domain"/>
    <property type="match status" value="1"/>
</dbReference>
<dbReference type="GO" id="GO:0016020">
    <property type="term" value="C:membrane"/>
    <property type="evidence" value="ECO:0007669"/>
    <property type="project" value="UniProtKB-SubCell"/>
</dbReference>
<feature type="transmembrane region" description="Helical" evidence="9">
    <location>
        <begin position="67"/>
        <end position="89"/>
    </location>
</feature>
<dbReference type="OrthoDB" id="270584at2759"/>
<dbReference type="PRINTS" id="PR00926">
    <property type="entry name" value="MITOCARRIER"/>
</dbReference>
<evidence type="ECO:0000256" key="6">
    <source>
        <dbReference type="ARBA" id="ARBA00023136"/>
    </source>
</evidence>
<dbReference type="Pfam" id="PF00153">
    <property type="entry name" value="Mito_carr"/>
    <property type="match status" value="2"/>
</dbReference>
<feature type="repeat" description="Solcar" evidence="7">
    <location>
        <begin position="10"/>
        <end position="96"/>
    </location>
</feature>
<protein>
    <submittedName>
        <fullName evidence="12">Mitochondrial carrier protein</fullName>
    </submittedName>
</protein>
<evidence type="ECO:0000256" key="9">
    <source>
        <dbReference type="SAM" id="Phobius"/>
    </source>
</evidence>